<evidence type="ECO:0000313" key="1">
    <source>
        <dbReference type="EMBL" id="EGI78002.1"/>
    </source>
</evidence>
<keyword evidence="2" id="KW-1185">Reference proteome</keyword>
<dbReference type="AlphaFoldDB" id="F3KQC9"/>
<evidence type="ECO:0000313" key="2">
    <source>
        <dbReference type="Proteomes" id="UP000016368"/>
    </source>
</evidence>
<gene>
    <name evidence="1" type="ORF">HGR_03222</name>
</gene>
<comment type="caution">
    <text evidence="1">The sequence shown here is derived from an EMBL/GenBank/DDBJ whole genome shotgun (WGS) entry which is preliminary data.</text>
</comment>
<reference evidence="1 2" key="1">
    <citation type="journal article" date="2011" name="EMBO J.">
        <title>Structural diversity of bacterial flagellar motors.</title>
        <authorList>
            <person name="Chen S."/>
            <person name="Beeby M."/>
            <person name="Murphy G.E."/>
            <person name="Leadbetter J.R."/>
            <person name="Hendrixson D.R."/>
            <person name="Briegel A."/>
            <person name="Li Z."/>
            <person name="Shi J."/>
            <person name="Tocheva E.I."/>
            <person name="Muller A."/>
            <person name="Dobro M.J."/>
            <person name="Jensen G.J."/>
        </authorList>
    </citation>
    <scope>NUCLEOTIDE SEQUENCE [LARGE SCALE GENOMIC DNA]</scope>
    <source>
        <strain evidence="1 2">ATCC 19624</strain>
    </source>
</reference>
<organism evidence="1 2">
    <name type="scientific">Hylemonella gracilis ATCC 19624</name>
    <dbReference type="NCBI Taxonomy" id="887062"/>
    <lineage>
        <taxon>Bacteria</taxon>
        <taxon>Pseudomonadati</taxon>
        <taxon>Pseudomonadota</taxon>
        <taxon>Betaproteobacteria</taxon>
        <taxon>Burkholderiales</taxon>
        <taxon>Comamonadaceae</taxon>
        <taxon>Hylemonella</taxon>
    </lineage>
</organism>
<dbReference type="RefSeq" id="WP_006296626.1">
    <property type="nucleotide sequence ID" value="NZ_AEGR01000036.1"/>
</dbReference>
<accession>F3KQC9</accession>
<dbReference type="EMBL" id="AEGR01000036">
    <property type="protein sequence ID" value="EGI78002.1"/>
    <property type="molecule type" value="Genomic_DNA"/>
</dbReference>
<dbReference type="Proteomes" id="UP000016368">
    <property type="component" value="Unassembled WGS sequence"/>
</dbReference>
<sequence length="40" mass="4475">MPHLHTHLRMRHVALLIDPALQTLIDKALEATHPSPSDTP</sequence>
<dbReference type="STRING" id="887062.HGR_03222"/>
<protein>
    <submittedName>
        <fullName evidence="1">Uncharacterized protein</fullName>
    </submittedName>
</protein>
<proteinExistence type="predicted"/>
<name>F3KQC9_9BURK</name>